<comment type="caution">
    <text evidence="10">The sequence shown here is derived from an EMBL/GenBank/DDBJ whole genome shotgun (WGS) entry which is preliminary data.</text>
</comment>
<evidence type="ECO:0000256" key="6">
    <source>
        <dbReference type="ARBA" id="ARBA00023136"/>
    </source>
</evidence>
<dbReference type="PANTHER" id="PTHR13906">
    <property type="entry name" value="PORCUPINE"/>
    <property type="match status" value="1"/>
</dbReference>
<evidence type="ECO:0000256" key="8">
    <source>
        <dbReference type="SAM" id="MobiDB-lite"/>
    </source>
</evidence>
<feature type="transmembrane region" description="Helical" evidence="9">
    <location>
        <begin position="86"/>
        <end position="106"/>
    </location>
</feature>
<dbReference type="PANTHER" id="PTHR13906:SF6">
    <property type="entry name" value="LYSOPHOSPHOLIPID ACYLTRANSFERASE 1"/>
    <property type="match status" value="1"/>
</dbReference>
<evidence type="ECO:0000313" key="11">
    <source>
        <dbReference type="Proteomes" id="UP000518266"/>
    </source>
</evidence>
<dbReference type="Proteomes" id="UP000518266">
    <property type="component" value="Unassembled WGS sequence"/>
</dbReference>
<sequence length="498" mass="55331">MGEDEDTGFKTTGSKWLLPVSELLGFPLDQVNFLACQLFALAAAFWFRLYLSPSHANPLVRHAVATLLGIVFLIFCFGWYCQSIWYSAHILTVVVGSYLIIINADINNVHRQVYSMVTAMGYLTVCQVSRVFIYNYGVLSTDFSGPLMIVTQKITTLAFQLHDGMCKKSEQLSPGQKTLAINVRPSLIQYLSYNLNFLSILVGPCSNYKEYIDFIEGRHISRRLRQHSGTCNGHNGYDKTPEPSPNNAVCRKLLVCSGCMLFFLTVTRALPITYNVDPQFVNNAPSSQGSPTPSSPYKQQGPTDAVHNAAGYGFLGMDANGKPSWDLICNINILRIETATSFKTFIDNWNIQTGIWLKTVCYDRAPRHRLALTFILSALWHGVYPGYYLTFITAIPITMAARAVSTEVCPPTMLSSRGLKLGYDLFTWQPPSWPSATLSMYFHVHIISILAVIALHQKHKPSELSATNKTCSSSSSSSSSPCPAQCQPIHSNNNNKVD</sequence>
<name>A0A7J5XS97_DISMA</name>
<keyword evidence="6 9" id="KW-0472">Membrane</keyword>
<keyword evidence="5 9" id="KW-1133">Transmembrane helix</keyword>
<proteinExistence type="predicted"/>
<organism evidence="10 11">
    <name type="scientific">Dissostichus mawsoni</name>
    <name type="common">Antarctic cod</name>
    <dbReference type="NCBI Taxonomy" id="36200"/>
    <lineage>
        <taxon>Eukaryota</taxon>
        <taxon>Metazoa</taxon>
        <taxon>Chordata</taxon>
        <taxon>Craniata</taxon>
        <taxon>Vertebrata</taxon>
        <taxon>Euteleostomi</taxon>
        <taxon>Actinopterygii</taxon>
        <taxon>Neopterygii</taxon>
        <taxon>Teleostei</taxon>
        <taxon>Neoteleostei</taxon>
        <taxon>Acanthomorphata</taxon>
        <taxon>Eupercaria</taxon>
        <taxon>Perciformes</taxon>
        <taxon>Notothenioidei</taxon>
        <taxon>Nototheniidae</taxon>
        <taxon>Dissostichus</taxon>
    </lineage>
</organism>
<keyword evidence="3 9" id="KW-0812">Transmembrane</keyword>
<keyword evidence="2" id="KW-0808">Transferase</keyword>
<dbReference type="GO" id="GO:0016746">
    <property type="term" value="F:acyltransferase activity"/>
    <property type="evidence" value="ECO:0007669"/>
    <property type="project" value="UniProtKB-KW"/>
</dbReference>
<feature type="compositionally biased region" description="Polar residues" evidence="8">
    <location>
        <begin position="488"/>
        <end position="498"/>
    </location>
</feature>
<evidence type="ECO:0000256" key="2">
    <source>
        <dbReference type="ARBA" id="ARBA00022679"/>
    </source>
</evidence>
<feature type="transmembrane region" description="Helical" evidence="9">
    <location>
        <begin position="31"/>
        <end position="51"/>
    </location>
</feature>
<feature type="region of interest" description="Disordered" evidence="8">
    <location>
        <begin position="283"/>
        <end position="302"/>
    </location>
</feature>
<dbReference type="OrthoDB" id="286734at2759"/>
<dbReference type="GO" id="GO:0005789">
    <property type="term" value="C:endoplasmic reticulum membrane"/>
    <property type="evidence" value="ECO:0007669"/>
    <property type="project" value="UniProtKB-SubCell"/>
</dbReference>
<accession>A0A7J5XS97</accession>
<feature type="transmembrane region" description="Helical" evidence="9">
    <location>
        <begin position="63"/>
        <end position="80"/>
    </location>
</feature>
<evidence type="ECO:0000256" key="7">
    <source>
        <dbReference type="ARBA" id="ARBA00023315"/>
    </source>
</evidence>
<protein>
    <submittedName>
        <fullName evidence="10">Uncharacterized protein</fullName>
    </submittedName>
</protein>
<feature type="transmembrane region" description="Helical" evidence="9">
    <location>
        <begin position="438"/>
        <end position="455"/>
    </location>
</feature>
<evidence type="ECO:0000256" key="1">
    <source>
        <dbReference type="ARBA" id="ARBA00004477"/>
    </source>
</evidence>
<dbReference type="GO" id="GO:0030258">
    <property type="term" value="P:lipid modification"/>
    <property type="evidence" value="ECO:0007669"/>
    <property type="project" value="TreeGrafter"/>
</dbReference>
<evidence type="ECO:0000256" key="4">
    <source>
        <dbReference type="ARBA" id="ARBA00022824"/>
    </source>
</evidence>
<dbReference type="InterPro" id="IPR004299">
    <property type="entry name" value="MBOAT_fam"/>
</dbReference>
<dbReference type="AlphaFoldDB" id="A0A7J5XS97"/>
<evidence type="ECO:0000256" key="3">
    <source>
        <dbReference type="ARBA" id="ARBA00022692"/>
    </source>
</evidence>
<gene>
    <name evidence="10" type="ORF">F7725_018722</name>
</gene>
<feature type="region of interest" description="Disordered" evidence="8">
    <location>
        <begin position="466"/>
        <end position="498"/>
    </location>
</feature>
<dbReference type="InterPro" id="IPR049941">
    <property type="entry name" value="LPLAT_7/PORCN-like"/>
</dbReference>
<evidence type="ECO:0000256" key="9">
    <source>
        <dbReference type="SAM" id="Phobius"/>
    </source>
</evidence>
<evidence type="ECO:0000313" key="10">
    <source>
        <dbReference type="EMBL" id="KAF3840005.1"/>
    </source>
</evidence>
<dbReference type="EMBL" id="JAAKFY010000021">
    <property type="protein sequence ID" value="KAF3840005.1"/>
    <property type="molecule type" value="Genomic_DNA"/>
</dbReference>
<feature type="compositionally biased region" description="Low complexity" evidence="8">
    <location>
        <begin position="285"/>
        <end position="296"/>
    </location>
</feature>
<keyword evidence="4" id="KW-0256">Endoplasmic reticulum</keyword>
<feature type="transmembrane region" description="Helical" evidence="9">
    <location>
        <begin position="370"/>
        <end position="389"/>
    </location>
</feature>
<keyword evidence="11" id="KW-1185">Reference proteome</keyword>
<comment type="subcellular location">
    <subcellularLocation>
        <location evidence="1">Endoplasmic reticulum membrane</location>
        <topology evidence="1">Multi-pass membrane protein</topology>
    </subcellularLocation>
</comment>
<keyword evidence="7" id="KW-0012">Acyltransferase</keyword>
<reference evidence="10 11" key="1">
    <citation type="submission" date="2020-03" db="EMBL/GenBank/DDBJ databases">
        <title>Dissostichus mawsoni Genome sequencing and assembly.</title>
        <authorList>
            <person name="Park H."/>
        </authorList>
    </citation>
    <scope>NUCLEOTIDE SEQUENCE [LARGE SCALE GENOMIC DNA]</scope>
    <source>
        <strain evidence="10">DM0001</strain>
        <tissue evidence="10">Muscle</tissue>
    </source>
</reference>
<dbReference type="Pfam" id="PF03062">
    <property type="entry name" value="MBOAT"/>
    <property type="match status" value="1"/>
</dbReference>
<evidence type="ECO:0000256" key="5">
    <source>
        <dbReference type="ARBA" id="ARBA00022989"/>
    </source>
</evidence>